<dbReference type="Proteomes" id="UP000253250">
    <property type="component" value="Unassembled WGS sequence"/>
</dbReference>
<gene>
    <name evidence="1" type="ORF">C4900_04855</name>
</gene>
<dbReference type="InterPro" id="IPR036388">
    <property type="entry name" value="WH-like_DNA-bd_sf"/>
</dbReference>
<dbReference type="STRING" id="163359.A9R16_11590"/>
<dbReference type="AlphaFoldDB" id="A0A1C2G1S4"/>
<accession>A0A1C2G1S4</accession>
<evidence type="ECO:0000313" key="2">
    <source>
        <dbReference type="Proteomes" id="UP000253250"/>
    </source>
</evidence>
<protein>
    <submittedName>
        <fullName evidence="1">Uncharacterized protein</fullName>
    </submittedName>
</protein>
<dbReference type="InterPro" id="IPR036390">
    <property type="entry name" value="WH_DNA-bd_sf"/>
</dbReference>
<sequence>MAIALMQALCAEGALSLARAAKDLNIRRSQLERLLALLGHTDGFGGLGYVRQEEHQGRIMVTLTAKGRELCTQIPIGTG</sequence>
<evidence type="ECO:0000313" key="1">
    <source>
        <dbReference type="EMBL" id="RCN59541.1"/>
    </source>
</evidence>
<name>A0A1C2G1S4_9GAMM</name>
<dbReference type="OrthoDB" id="5297939at2"/>
<organism evidence="1 2">
    <name type="scientific">Acidiferrobacter thiooxydans</name>
    <dbReference type="NCBI Taxonomy" id="163359"/>
    <lineage>
        <taxon>Bacteria</taxon>
        <taxon>Pseudomonadati</taxon>
        <taxon>Pseudomonadota</taxon>
        <taxon>Gammaproteobacteria</taxon>
        <taxon>Acidiferrobacterales</taxon>
        <taxon>Acidiferrobacteraceae</taxon>
        <taxon>Acidiferrobacter</taxon>
    </lineage>
</organism>
<dbReference type="EMBL" id="PSYR01000001">
    <property type="protein sequence ID" value="RCN59541.1"/>
    <property type="molecule type" value="Genomic_DNA"/>
</dbReference>
<comment type="caution">
    <text evidence="1">The sequence shown here is derived from an EMBL/GenBank/DDBJ whole genome shotgun (WGS) entry which is preliminary data.</text>
</comment>
<proteinExistence type="predicted"/>
<dbReference type="Gene3D" id="1.10.10.10">
    <property type="entry name" value="Winged helix-like DNA-binding domain superfamily/Winged helix DNA-binding domain"/>
    <property type="match status" value="1"/>
</dbReference>
<dbReference type="SUPFAM" id="SSF46785">
    <property type="entry name" value="Winged helix' DNA-binding domain"/>
    <property type="match status" value="1"/>
</dbReference>
<keyword evidence="2" id="KW-1185">Reference proteome</keyword>
<reference evidence="1 2" key="1">
    <citation type="submission" date="2018-02" db="EMBL/GenBank/DDBJ databases">
        <title>Insights into the biology of acidophilic members of the Acidiferrobacteraceae family derived from comparative genomic analyses.</title>
        <authorList>
            <person name="Issotta F."/>
            <person name="Thyssen C."/>
            <person name="Mena C."/>
            <person name="Moya A."/>
            <person name="Bellenberg S."/>
            <person name="Sproer C."/>
            <person name="Covarrubias P.C."/>
            <person name="Sand W."/>
            <person name="Quatrini R."/>
            <person name="Vera M."/>
        </authorList>
    </citation>
    <scope>NUCLEOTIDE SEQUENCE [LARGE SCALE GENOMIC DNA]</scope>
    <source>
        <strain evidence="2">m-1</strain>
    </source>
</reference>